<dbReference type="EMBL" id="LR796274">
    <property type="protein sequence ID" value="CAB4133562.1"/>
    <property type="molecule type" value="Genomic_DNA"/>
</dbReference>
<evidence type="ECO:0000313" key="1">
    <source>
        <dbReference type="EMBL" id="CAB4133562.1"/>
    </source>
</evidence>
<organism evidence="1">
    <name type="scientific">uncultured Caudovirales phage</name>
    <dbReference type="NCBI Taxonomy" id="2100421"/>
    <lineage>
        <taxon>Viruses</taxon>
        <taxon>Duplodnaviria</taxon>
        <taxon>Heunggongvirae</taxon>
        <taxon>Uroviricota</taxon>
        <taxon>Caudoviricetes</taxon>
        <taxon>Peduoviridae</taxon>
        <taxon>Maltschvirus</taxon>
        <taxon>Maltschvirus maltsch</taxon>
    </lineage>
</organism>
<accession>A0A6J5LJ24</accession>
<protein>
    <submittedName>
        <fullName evidence="1">Uncharacterized protein</fullName>
    </submittedName>
</protein>
<reference evidence="1" key="1">
    <citation type="submission" date="2020-04" db="EMBL/GenBank/DDBJ databases">
        <authorList>
            <person name="Chiriac C."/>
            <person name="Salcher M."/>
            <person name="Ghai R."/>
            <person name="Kavagutti S V."/>
        </authorList>
    </citation>
    <scope>NUCLEOTIDE SEQUENCE</scope>
</reference>
<sequence>MKNFYCHDISVNFNLDTSPIEKIKIDHSNMENVSTFKVFKLDSTDSTNSTIDNFLKKYGIKVTFSEIFYTPPKTKMPIHNDSIGVCTKLNWIFGADGSLMQWWKQKNGYKPTSNVNAIGNQYLSYDELECDCVWQTQVGKPSLVNVGIPHSITNMTDEGRWCMSYVLYDIDKNQYLEWNGAVEKLYEILK</sequence>
<name>A0A6J5LJ24_9CAUD</name>
<proteinExistence type="predicted"/>
<gene>
    <name evidence="1" type="ORF">UFOVP257_284</name>
</gene>